<organism evidence="2 3">
    <name type="scientific">Candidatus Ligilactobacillus excrementigallinarum</name>
    <dbReference type="NCBI Taxonomy" id="2838641"/>
    <lineage>
        <taxon>Bacteria</taxon>
        <taxon>Bacillati</taxon>
        <taxon>Bacillota</taxon>
        <taxon>Bacilli</taxon>
        <taxon>Lactobacillales</taxon>
        <taxon>Lactobacillaceae</taxon>
        <taxon>Ligilactobacillus</taxon>
    </lineage>
</organism>
<evidence type="ECO:0000313" key="2">
    <source>
        <dbReference type="EMBL" id="HIX01211.1"/>
    </source>
</evidence>
<name>A0A9D2A990_9LACO</name>
<comment type="similarity">
    <text evidence="1">Belongs to the cycloisomerase 2 family.</text>
</comment>
<dbReference type="InterPro" id="IPR019405">
    <property type="entry name" value="Lactonase_7-beta_prop"/>
</dbReference>
<comment type="caution">
    <text evidence="2">The sequence shown here is derived from an EMBL/GenBank/DDBJ whole genome shotgun (WGS) entry which is preliminary data.</text>
</comment>
<evidence type="ECO:0000313" key="3">
    <source>
        <dbReference type="Proteomes" id="UP000823963"/>
    </source>
</evidence>
<dbReference type="GO" id="GO:0005829">
    <property type="term" value="C:cytosol"/>
    <property type="evidence" value="ECO:0007669"/>
    <property type="project" value="TreeGrafter"/>
</dbReference>
<dbReference type="SUPFAM" id="SSF51004">
    <property type="entry name" value="C-terminal (heme d1) domain of cytochrome cd1-nitrite reductase"/>
    <property type="match status" value="1"/>
</dbReference>
<dbReference type="InterPro" id="IPR050282">
    <property type="entry name" value="Cycloisomerase_2"/>
</dbReference>
<sequence>MKQTVYFGTYTKKNSNGIYQATLDTEKQELSQPKNIITVGNPTYLRLTNDQSLISVATEGPLGGIANYYLPDNAFDLLADPLSNGSSPCYIGLDLERRLVFAAYYHRATVEIYRLNSDQTLTLTDTIKHSGSGPRPEQESAHIHFADLTPDHRLAVIDLGNDTLTTYDISADGKLTLKNTLNFEKGFGPRHLVFAPNGEYAYLVGELSSQVATLKYDSENGSFSILQVQKTIPDDFKEHNGAAAIRISKDGQHVYVSNRGHNTLALFDVTSNHQLQFIEYKSTEGDFPRDFAIDSTGKYLIVANQNTDNATLFTVDEQSGKLDCIQKDIPLPEGVCVCFANN</sequence>
<dbReference type="EMBL" id="DXFP01000006">
    <property type="protein sequence ID" value="HIX01211.1"/>
    <property type="molecule type" value="Genomic_DNA"/>
</dbReference>
<reference evidence="2" key="2">
    <citation type="submission" date="2021-04" db="EMBL/GenBank/DDBJ databases">
        <authorList>
            <person name="Gilroy R."/>
        </authorList>
    </citation>
    <scope>NUCLEOTIDE SEQUENCE</scope>
    <source>
        <strain evidence="2">6627</strain>
    </source>
</reference>
<protein>
    <submittedName>
        <fullName evidence="2">Lactonase family protein</fullName>
    </submittedName>
</protein>
<dbReference type="Proteomes" id="UP000823963">
    <property type="component" value="Unassembled WGS sequence"/>
</dbReference>
<proteinExistence type="inferred from homology"/>
<dbReference type="AlphaFoldDB" id="A0A9D2A990"/>
<accession>A0A9D2A990</accession>
<dbReference type="PANTHER" id="PTHR30344">
    <property type="entry name" value="6-PHOSPHOGLUCONOLACTONASE-RELATED"/>
    <property type="match status" value="1"/>
</dbReference>
<dbReference type="Gene3D" id="2.130.10.10">
    <property type="entry name" value="YVTN repeat-like/Quinoprotein amine dehydrogenase"/>
    <property type="match status" value="1"/>
</dbReference>
<reference evidence="2" key="1">
    <citation type="journal article" date="2021" name="PeerJ">
        <title>Extensive microbial diversity within the chicken gut microbiome revealed by metagenomics and culture.</title>
        <authorList>
            <person name="Gilroy R."/>
            <person name="Ravi A."/>
            <person name="Getino M."/>
            <person name="Pursley I."/>
            <person name="Horton D.L."/>
            <person name="Alikhan N.F."/>
            <person name="Baker D."/>
            <person name="Gharbi K."/>
            <person name="Hall N."/>
            <person name="Watson M."/>
            <person name="Adriaenssens E.M."/>
            <person name="Foster-Nyarko E."/>
            <person name="Jarju S."/>
            <person name="Secka A."/>
            <person name="Antonio M."/>
            <person name="Oren A."/>
            <person name="Chaudhuri R.R."/>
            <person name="La Ragione R."/>
            <person name="Hildebrand F."/>
            <person name="Pallen M.J."/>
        </authorList>
    </citation>
    <scope>NUCLEOTIDE SEQUENCE</scope>
    <source>
        <strain evidence="2">6627</strain>
    </source>
</reference>
<gene>
    <name evidence="2" type="ORF">H9861_00440</name>
</gene>
<dbReference type="InterPro" id="IPR015943">
    <property type="entry name" value="WD40/YVTN_repeat-like_dom_sf"/>
</dbReference>
<dbReference type="InterPro" id="IPR011048">
    <property type="entry name" value="Haem_d1_sf"/>
</dbReference>
<dbReference type="Pfam" id="PF10282">
    <property type="entry name" value="Lactonase"/>
    <property type="match status" value="1"/>
</dbReference>
<dbReference type="GO" id="GO:0017057">
    <property type="term" value="F:6-phosphogluconolactonase activity"/>
    <property type="evidence" value="ECO:0007669"/>
    <property type="project" value="TreeGrafter"/>
</dbReference>
<dbReference type="PANTHER" id="PTHR30344:SF1">
    <property type="entry name" value="6-PHOSPHOGLUCONOLACTONASE"/>
    <property type="match status" value="1"/>
</dbReference>
<evidence type="ECO:0000256" key="1">
    <source>
        <dbReference type="ARBA" id="ARBA00005564"/>
    </source>
</evidence>